<dbReference type="EMBL" id="CAUYUJ010006525">
    <property type="protein sequence ID" value="CAK0817678.1"/>
    <property type="molecule type" value="Genomic_DNA"/>
</dbReference>
<accession>A0ABN9RF76</accession>
<keyword evidence="2" id="KW-1185">Reference proteome</keyword>
<dbReference type="Proteomes" id="UP001189429">
    <property type="component" value="Unassembled WGS sequence"/>
</dbReference>
<name>A0ABN9RF76_9DINO</name>
<gene>
    <name evidence="1" type="ORF">PCOR1329_LOCUS20198</name>
</gene>
<comment type="caution">
    <text evidence="1">The sequence shown here is derived from an EMBL/GenBank/DDBJ whole genome shotgun (WGS) entry which is preliminary data.</text>
</comment>
<dbReference type="Gene3D" id="3.40.50.300">
    <property type="entry name" value="P-loop containing nucleotide triphosphate hydrolases"/>
    <property type="match status" value="1"/>
</dbReference>
<sequence>MNDQASADSVARRVCFECHPYEPEMILQLCGAQFRQVDISTVSGGWRSVTAPYVGMAEAPAWVEKYATCEWRSKEMCLLEWLRKTNDDGGIAGWLKARHKAALYEAAYQHHCATLTPGGEPPSPAGYRSDLRKQYKQSGEGAPFLVWMEEMSVRAGASAAEFPSLEEFARDYVVRGEKIVAVDTVFEFNDRYYGQWAAMNVPFRDLEDLRFDVVDKLVPAKFRHLAAALKLCADRSRVPEEFRELFVDERKFMDHMKSAASSQKFSESVYRMIVGQRKLIDLCLTGVLDKNDERTARDAEAAATGGRRQARDGAQPDVTFFRKQLHFEETVNESVDRALQANHSENWEEADEAREEAFQKNKPIVCLGKPGTGKTTVVKCCIRRAQERGARVLFALPTAQLSSRMKQVLQDLESVEIATCHAAFKLNQPITEALPLMTMYDLVVVDEVSLLDCPQFERLIKLWSVAEKVPALVFLGEKYQLPGVGETRPWESAAWPRPNCYHVKLGETWRCKEERFQHILDQLRTSKPSKETLQKICRGHKAWKIGAPTPADLKALFEKHPETRIVTCTRKGAATVNEAAIVALHGRKSPLGTLPGDVELNPENYWGGKFRTDRRPIPSAVPVYKKMKVYLTKNVRKEDDYVNGMLCEVENYHADEDMLRVRTKTGHRLAISSVCRLVKTAED</sequence>
<dbReference type="InterPro" id="IPR027417">
    <property type="entry name" value="P-loop_NTPase"/>
</dbReference>
<protein>
    <recommendedName>
        <fullName evidence="3">AAA+ ATPase domain-containing protein</fullName>
    </recommendedName>
</protein>
<organism evidence="1 2">
    <name type="scientific">Prorocentrum cordatum</name>
    <dbReference type="NCBI Taxonomy" id="2364126"/>
    <lineage>
        <taxon>Eukaryota</taxon>
        <taxon>Sar</taxon>
        <taxon>Alveolata</taxon>
        <taxon>Dinophyceae</taxon>
        <taxon>Prorocentrales</taxon>
        <taxon>Prorocentraceae</taxon>
        <taxon>Prorocentrum</taxon>
    </lineage>
</organism>
<evidence type="ECO:0008006" key="3">
    <source>
        <dbReference type="Google" id="ProtNLM"/>
    </source>
</evidence>
<reference evidence="1" key="1">
    <citation type="submission" date="2023-10" db="EMBL/GenBank/DDBJ databases">
        <authorList>
            <person name="Chen Y."/>
            <person name="Shah S."/>
            <person name="Dougan E. K."/>
            <person name="Thang M."/>
            <person name="Chan C."/>
        </authorList>
    </citation>
    <scope>NUCLEOTIDE SEQUENCE [LARGE SCALE GENOMIC DNA]</scope>
</reference>
<proteinExistence type="predicted"/>
<dbReference type="Pfam" id="PF13245">
    <property type="entry name" value="AAA_19"/>
    <property type="match status" value="1"/>
</dbReference>
<evidence type="ECO:0000313" key="1">
    <source>
        <dbReference type="EMBL" id="CAK0817678.1"/>
    </source>
</evidence>
<evidence type="ECO:0000313" key="2">
    <source>
        <dbReference type="Proteomes" id="UP001189429"/>
    </source>
</evidence>
<dbReference type="SUPFAM" id="SSF52540">
    <property type="entry name" value="P-loop containing nucleoside triphosphate hydrolases"/>
    <property type="match status" value="2"/>
</dbReference>